<comment type="caution">
    <text evidence="4">The sequence shown here is derived from an EMBL/GenBank/DDBJ whole genome shotgun (WGS) entry which is preliminary data.</text>
</comment>
<dbReference type="Pfam" id="PF16414">
    <property type="entry name" value="NPC1_N"/>
    <property type="match status" value="1"/>
</dbReference>
<dbReference type="Proteomes" id="UP001295684">
    <property type="component" value="Unassembled WGS sequence"/>
</dbReference>
<proteinExistence type="predicted"/>
<evidence type="ECO:0000259" key="3">
    <source>
        <dbReference type="Pfam" id="PF16414"/>
    </source>
</evidence>
<dbReference type="EMBL" id="CAMPGE010015096">
    <property type="protein sequence ID" value="CAI2373739.1"/>
    <property type="molecule type" value="Genomic_DNA"/>
</dbReference>
<organism evidence="4 5">
    <name type="scientific">Euplotes crassus</name>
    <dbReference type="NCBI Taxonomy" id="5936"/>
    <lineage>
        <taxon>Eukaryota</taxon>
        <taxon>Sar</taxon>
        <taxon>Alveolata</taxon>
        <taxon>Ciliophora</taxon>
        <taxon>Intramacronucleata</taxon>
        <taxon>Spirotrichea</taxon>
        <taxon>Hypotrichia</taxon>
        <taxon>Euplotida</taxon>
        <taxon>Euplotidae</taxon>
        <taxon>Moneuplotes</taxon>
    </lineage>
</organism>
<feature type="domain" description="Niemann-Pick C1 N-terminal" evidence="3">
    <location>
        <begin position="33"/>
        <end position="251"/>
    </location>
</feature>
<keyword evidence="1" id="KW-0472">Membrane</keyword>
<dbReference type="InterPro" id="IPR032190">
    <property type="entry name" value="NPC1_N"/>
</dbReference>
<feature type="chain" id="PRO_5042018466" description="Niemann-Pick C1 N-terminal domain-containing protein" evidence="2">
    <location>
        <begin position="28"/>
        <end position="360"/>
    </location>
</feature>
<sequence length="360" mass="40384">MHLLKKSYTSLIFTFIIILCCYKSGYGDDRIPRCGFRGGCVRDASQQGMPCPDPSNSLTPHREINTPKVPTTSTQYLKQICPYMEGEELCCGDDQILIMYNNFKTIDSLFGDCSLCATNLKKFWCEYTCSPYQDYFVDSFEQERVEEVDFPVLIQKVRVESSVVCDLYNSCKKNPFVTSLASGQSAVGFLEFMGSNAVQTGKVKISFDFTTDPDETLYMDMYPCDLEVDGFLEGYPVKQCTCNYCETACTPVNSSAFPGFFDGFNIIVIVIVYVSLILLSVIILFIKRKWQTNSEEEDSFLDDSNGSQKHHLLNGSKESNALMLDTEDNINNTVSHGASIGKINKSSVDQSLDRSVNISK</sequence>
<accession>A0AAD1XJ97</accession>
<dbReference type="PANTHER" id="PTHR45727">
    <property type="entry name" value="NPC INTRACELLULAR CHOLESTEROL TRANSPORTER 1"/>
    <property type="match status" value="1"/>
</dbReference>
<gene>
    <name evidence="4" type="ORF">ECRASSUSDP1_LOCUS15086</name>
</gene>
<dbReference type="AlphaFoldDB" id="A0AAD1XJ97"/>
<name>A0AAD1XJ97_EUPCR</name>
<dbReference type="GO" id="GO:0015918">
    <property type="term" value="P:sterol transport"/>
    <property type="evidence" value="ECO:0007669"/>
    <property type="project" value="TreeGrafter"/>
</dbReference>
<evidence type="ECO:0000256" key="2">
    <source>
        <dbReference type="SAM" id="SignalP"/>
    </source>
</evidence>
<keyword evidence="1" id="KW-0812">Transmembrane</keyword>
<evidence type="ECO:0000313" key="5">
    <source>
        <dbReference type="Proteomes" id="UP001295684"/>
    </source>
</evidence>
<dbReference type="GO" id="GO:0032934">
    <property type="term" value="F:sterol binding"/>
    <property type="evidence" value="ECO:0007669"/>
    <property type="project" value="TreeGrafter"/>
</dbReference>
<dbReference type="GO" id="GO:0016020">
    <property type="term" value="C:membrane"/>
    <property type="evidence" value="ECO:0007669"/>
    <property type="project" value="TreeGrafter"/>
</dbReference>
<protein>
    <recommendedName>
        <fullName evidence="3">Niemann-Pick C1 N-terminal domain-containing protein</fullName>
    </recommendedName>
</protein>
<dbReference type="PANTHER" id="PTHR45727:SF2">
    <property type="entry name" value="NPC INTRACELLULAR CHOLESTEROL TRANSPORTER 1"/>
    <property type="match status" value="1"/>
</dbReference>
<feature type="signal peptide" evidence="2">
    <location>
        <begin position="1"/>
        <end position="27"/>
    </location>
</feature>
<keyword evidence="1" id="KW-1133">Transmembrane helix</keyword>
<feature type="transmembrane region" description="Helical" evidence="1">
    <location>
        <begin position="263"/>
        <end position="286"/>
    </location>
</feature>
<evidence type="ECO:0000313" key="4">
    <source>
        <dbReference type="EMBL" id="CAI2373739.1"/>
    </source>
</evidence>
<evidence type="ECO:0000256" key="1">
    <source>
        <dbReference type="SAM" id="Phobius"/>
    </source>
</evidence>
<reference evidence="4" key="1">
    <citation type="submission" date="2023-07" db="EMBL/GenBank/DDBJ databases">
        <authorList>
            <consortium name="AG Swart"/>
            <person name="Singh M."/>
            <person name="Singh A."/>
            <person name="Seah K."/>
            <person name="Emmerich C."/>
        </authorList>
    </citation>
    <scope>NUCLEOTIDE SEQUENCE</scope>
    <source>
        <strain evidence="4">DP1</strain>
    </source>
</reference>
<keyword evidence="2" id="KW-0732">Signal</keyword>
<keyword evidence="5" id="KW-1185">Reference proteome</keyword>